<name>B8J7J9_ANAD2</name>
<gene>
    <name evidence="3" type="ordered locus">A2cp1_3855</name>
</gene>
<reference evidence="3" key="1">
    <citation type="submission" date="2009-01" db="EMBL/GenBank/DDBJ databases">
        <title>Complete sequence of Anaeromyxobacter dehalogenans 2CP-1.</title>
        <authorList>
            <consortium name="US DOE Joint Genome Institute"/>
            <person name="Lucas S."/>
            <person name="Copeland A."/>
            <person name="Lapidus A."/>
            <person name="Glavina del Rio T."/>
            <person name="Dalin E."/>
            <person name="Tice H."/>
            <person name="Bruce D."/>
            <person name="Goodwin L."/>
            <person name="Pitluck S."/>
            <person name="Saunders E."/>
            <person name="Brettin T."/>
            <person name="Detter J.C."/>
            <person name="Han C."/>
            <person name="Larimer F."/>
            <person name="Land M."/>
            <person name="Hauser L."/>
            <person name="Kyrpides N."/>
            <person name="Ovchinnikova G."/>
            <person name="Beliaev A.S."/>
            <person name="Richardson P."/>
        </authorList>
    </citation>
    <scope>NUCLEOTIDE SEQUENCE</scope>
    <source>
        <strain evidence="3">2CP-1</strain>
    </source>
</reference>
<dbReference type="HOGENOM" id="CLU_026835_0_0_7"/>
<dbReference type="NCBIfam" id="TIGR01561">
    <property type="entry name" value="gde_arch"/>
    <property type="match status" value="1"/>
</dbReference>
<dbReference type="InterPro" id="IPR024742">
    <property type="entry name" value="Glycogen_debranch_N"/>
</dbReference>
<dbReference type="InterPro" id="IPR006451">
    <property type="entry name" value="Glycogen_debranch_arc"/>
</dbReference>
<dbReference type="InterPro" id="IPR032790">
    <property type="entry name" value="GDE_C"/>
</dbReference>
<sequence length="693" mass="75893">MIELPVRQGWAPGDGAEALLEREWLVANGLGGYASGTLAGACTRRYHGLLVAALPGVGRAVMLSHLSDRVRLADGRAIRLAGDERSVGLALHGAEHLRAFRLEGGLPVWTYRLGGLVLERRVVLVHGQNTVHVSYRLLDGEGPVRLTLRPGVHFRPQDAPVSGPVTAYRLVTARGRFEVAGDDPRFPPLRLVLHGARAAFTVEEERLAEVVYRVEASRGYDTQGDLFSPGRFRVDLGREAPVTLVASTEPWERVTALAPEEALRAERARREALLARAPEAARQSPAAELVLAADAFVVEPAGRVQEEAQARAEGDAPRTVIAGYHWFTDWGRDTMISLEGLALCTGRARDAAAILRAFARHARDGLIPNLFPEGDAAGLYHTADATLWMFHAVDRYVRTTGDRQLLRRLLPVLRDVVAHHQRGTRFGIGVDPEDGLLRQGEQGYQLTWMDAKVEGWVVTPRRGKAVEINALWFNALANLARWLEEEGEGGAARAAGAAAARARASFNRRFWNGPGRQLFDVVDGEDGRDDPACRPNQLLAISLPSPVLDRERWAPVLETVRERLLTPVGLRSLSRDHPDYKATYHGDLRTRDAAYHQGTVWSWLIGPWVDAWLRVHPGDLEGARRALDGLVRELGHACLGQISEVFDAEPPYTPRGCVAQAWGVAELLRTLLRVAGAGAQDPGSRSGSGREIG</sequence>
<feature type="domain" description="Glycogen debranching enzyme C-terminal" evidence="1">
    <location>
        <begin position="313"/>
        <end position="669"/>
    </location>
</feature>
<feature type="domain" description="Glycogen debranching enzyme bacterial and archaeal type N-terminal" evidence="2">
    <location>
        <begin position="22"/>
        <end position="242"/>
    </location>
</feature>
<dbReference type="SUPFAM" id="SSF48208">
    <property type="entry name" value="Six-hairpin glycosidases"/>
    <property type="match status" value="1"/>
</dbReference>
<accession>B8J7J9</accession>
<evidence type="ECO:0000313" key="4">
    <source>
        <dbReference type="Proteomes" id="UP000007089"/>
    </source>
</evidence>
<dbReference type="PANTHER" id="PTHR10569">
    <property type="entry name" value="GLYCOGEN DEBRANCHING ENZYME"/>
    <property type="match status" value="1"/>
</dbReference>
<keyword evidence="4" id="KW-1185">Reference proteome</keyword>
<dbReference type="InterPro" id="IPR008928">
    <property type="entry name" value="6-hairpin_glycosidase_sf"/>
</dbReference>
<dbReference type="InterPro" id="IPR012341">
    <property type="entry name" value="6hp_glycosidase-like_sf"/>
</dbReference>
<dbReference type="GO" id="GO:0004135">
    <property type="term" value="F:amylo-alpha-1,6-glucosidase activity"/>
    <property type="evidence" value="ECO:0007669"/>
    <property type="project" value="InterPro"/>
</dbReference>
<organism evidence="3 4">
    <name type="scientific">Anaeromyxobacter dehalogenans (strain ATCC BAA-258 / DSM 21875 / 2CP-1)</name>
    <dbReference type="NCBI Taxonomy" id="455488"/>
    <lineage>
        <taxon>Bacteria</taxon>
        <taxon>Pseudomonadati</taxon>
        <taxon>Myxococcota</taxon>
        <taxon>Myxococcia</taxon>
        <taxon>Myxococcales</taxon>
        <taxon>Cystobacterineae</taxon>
        <taxon>Anaeromyxobacteraceae</taxon>
        <taxon>Anaeromyxobacter</taxon>
    </lineage>
</organism>
<dbReference type="PANTHER" id="PTHR10569:SF2">
    <property type="entry name" value="GLYCOGEN DEBRANCHING ENZYME"/>
    <property type="match status" value="1"/>
</dbReference>
<evidence type="ECO:0000313" key="3">
    <source>
        <dbReference type="EMBL" id="ACL67179.1"/>
    </source>
</evidence>
<dbReference type="InterPro" id="IPR010401">
    <property type="entry name" value="AGL/Gdb1"/>
</dbReference>
<dbReference type="Gene3D" id="1.50.10.10">
    <property type="match status" value="1"/>
</dbReference>
<dbReference type="GO" id="GO:0005980">
    <property type="term" value="P:glycogen catabolic process"/>
    <property type="evidence" value="ECO:0007669"/>
    <property type="project" value="InterPro"/>
</dbReference>
<dbReference type="FunFam" id="1.50.10.10:FF:000073">
    <property type="entry name" value="Glycogen debranching enzyme, hypothetical (TreX-like)"/>
    <property type="match status" value="1"/>
</dbReference>
<dbReference type="RefSeq" id="WP_015934920.1">
    <property type="nucleotide sequence ID" value="NC_011891.1"/>
</dbReference>
<dbReference type="GO" id="GO:0004134">
    <property type="term" value="F:4-alpha-glucanotransferase activity"/>
    <property type="evidence" value="ECO:0007669"/>
    <property type="project" value="InterPro"/>
</dbReference>
<dbReference type="KEGG" id="acp:A2cp1_3855"/>
<dbReference type="Proteomes" id="UP000007089">
    <property type="component" value="Chromosome"/>
</dbReference>
<evidence type="ECO:0000259" key="1">
    <source>
        <dbReference type="Pfam" id="PF06202"/>
    </source>
</evidence>
<protein>
    <submittedName>
        <fullName evidence="3">Glycogen debranching enzyme</fullName>
    </submittedName>
</protein>
<dbReference type="EMBL" id="CP001359">
    <property type="protein sequence ID" value="ACL67179.1"/>
    <property type="molecule type" value="Genomic_DNA"/>
</dbReference>
<proteinExistence type="predicted"/>
<dbReference type="Pfam" id="PF06202">
    <property type="entry name" value="GDE_C"/>
    <property type="match status" value="1"/>
</dbReference>
<dbReference type="AlphaFoldDB" id="B8J7J9"/>
<dbReference type="Pfam" id="PF12439">
    <property type="entry name" value="GDE_N"/>
    <property type="match status" value="1"/>
</dbReference>
<evidence type="ECO:0000259" key="2">
    <source>
        <dbReference type="Pfam" id="PF12439"/>
    </source>
</evidence>